<dbReference type="PANTHER" id="PTHR16212:SF4">
    <property type="entry name" value="FOCADHESIN"/>
    <property type="match status" value="1"/>
</dbReference>
<name>A0A3N7EKQ2_POPTR</name>
<dbReference type="EMBL" id="CM009290">
    <property type="protein sequence ID" value="RQO85675.1"/>
    <property type="molecule type" value="Genomic_DNA"/>
</dbReference>
<dbReference type="GO" id="GO:0060147">
    <property type="term" value="P:regulation of post-transcriptional gene silencing"/>
    <property type="evidence" value="ECO:0007669"/>
    <property type="project" value="InterPro"/>
</dbReference>
<accession>A0A3N7EKQ2</accession>
<organism evidence="2 3">
    <name type="scientific">Populus trichocarpa</name>
    <name type="common">Western balsam poplar</name>
    <name type="synonym">Populus balsamifera subsp. trichocarpa</name>
    <dbReference type="NCBI Taxonomy" id="3694"/>
    <lineage>
        <taxon>Eukaryota</taxon>
        <taxon>Viridiplantae</taxon>
        <taxon>Streptophyta</taxon>
        <taxon>Embryophyta</taxon>
        <taxon>Tracheophyta</taxon>
        <taxon>Spermatophyta</taxon>
        <taxon>Magnoliopsida</taxon>
        <taxon>eudicotyledons</taxon>
        <taxon>Gunneridae</taxon>
        <taxon>Pentapetalae</taxon>
        <taxon>rosids</taxon>
        <taxon>fabids</taxon>
        <taxon>Malpighiales</taxon>
        <taxon>Salicaceae</taxon>
        <taxon>Saliceae</taxon>
        <taxon>Populus</taxon>
    </lineage>
</organism>
<protein>
    <recommendedName>
        <fullName evidence="1">DUF3730 domain-containing protein</fullName>
    </recommendedName>
</protein>
<reference evidence="2 3" key="1">
    <citation type="journal article" date="2006" name="Science">
        <title>The genome of black cottonwood, Populus trichocarpa (Torr. &amp; Gray).</title>
        <authorList>
            <person name="Tuskan G.A."/>
            <person name="Difazio S."/>
            <person name="Jansson S."/>
            <person name="Bohlmann J."/>
            <person name="Grigoriev I."/>
            <person name="Hellsten U."/>
            <person name="Putnam N."/>
            <person name="Ralph S."/>
            <person name="Rombauts S."/>
            <person name="Salamov A."/>
            <person name="Schein J."/>
            <person name="Sterck L."/>
            <person name="Aerts A."/>
            <person name="Bhalerao R.R."/>
            <person name="Bhalerao R.P."/>
            <person name="Blaudez D."/>
            <person name="Boerjan W."/>
            <person name="Brun A."/>
            <person name="Brunner A."/>
            <person name="Busov V."/>
            <person name="Campbell M."/>
            <person name="Carlson J."/>
            <person name="Chalot M."/>
            <person name="Chapman J."/>
            <person name="Chen G.L."/>
            <person name="Cooper D."/>
            <person name="Coutinho P.M."/>
            <person name="Couturier J."/>
            <person name="Covert S."/>
            <person name="Cronk Q."/>
            <person name="Cunningham R."/>
            <person name="Davis J."/>
            <person name="Degroeve S."/>
            <person name="Dejardin A."/>
            <person name="Depamphilis C."/>
            <person name="Detter J."/>
            <person name="Dirks B."/>
            <person name="Dubchak I."/>
            <person name="Duplessis S."/>
            <person name="Ehlting J."/>
            <person name="Ellis B."/>
            <person name="Gendler K."/>
            <person name="Goodstein D."/>
            <person name="Gribskov M."/>
            <person name="Grimwood J."/>
            <person name="Groover A."/>
            <person name="Gunter L."/>
            <person name="Hamberger B."/>
            <person name="Heinze B."/>
            <person name="Helariutta Y."/>
            <person name="Henrissat B."/>
            <person name="Holligan D."/>
            <person name="Holt R."/>
            <person name="Huang W."/>
            <person name="Islam-Faridi N."/>
            <person name="Jones S."/>
            <person name="Jones-Rhoades M."/>
            <person name="Jorgensen R."/>
            <person name="Joshi C."/>
            <person name="Kangasjarvi J."/>
            <person name="Karlsson J."/>
            <person name="Kelleher C."/>
            <person name="Kirkpatrick R."/>
            <person name="Kirst M."/>
            <person name="Kohler A."/>
            <person name="Kalluri U."/>
            <person name="Larimer F."/>
            <person name="Leebens-Mack J."/>
            <person name="Leple J.C."/>
            <person name="Locascio P."/>
            <person name="Lou Y."/>
            <person name="Lucas S."/>
            <person name="Martin F."/>
            <person name="Montanini B."/>
            <person name="Napoli C."/>
            <person name="Nelson D.R."/>
            <person name="Nelson C."/>
            <person name="Nieminen K."/>
            <person name="Nilsson O."/>
            <person name="Pereda V."/>
            <person name="Peter G."/>
            <person name="Philippe R."/>
            <person name="Pilate G."/>
            <person name="Poliakov A."/>
            <person name="Razumovskaya J."/>
            <person name="Richardson P."/>
            <person name="Rinaldi C."/>
            <person name="Ritland K."/>
            <person name="Rouze P."/>
            <person name="Ryaboy D."/>
            <person name="Schmutz J."/>
            <person name="Schrader J."/>
            <person name="Segerman B."/>
            <person name="Shin H."/>
            <person name="Siddiqui A."/>
            <person name="Sterky F."/>
            <person name="Terry A."/>
            <person name="Tsai C.J."/>
            <person name="Uberbacher E."/>
            <person name="Unneberg P."/>
            <person name="Vahala J."/>
            <person name="Wall K."/>
            <person name="Wessler S."/>
            <person name="Yang G."/>
            <person name="Yin T."/>
            <person name="Douglas C."/>
            <person name="Marra M."/>
            <person name="Sandberg G."/>
            <person name="Van de Peer Y."/>
            <person name="Rokhsar D."/>
        </authorList>
    </citation>
    <scope>NUCLEOTIDE SEQUENCE [LARGE SCALE GENOMIC DNA]</scope>
    <source>
        <strain evidence="3">cv. Nisqually</strain>
    </source>
</reference>
<gene>
    <name evidence="2" type="ORF">POPTR_001G346000</name>
</gene>
<feature type="domain" description="DUF3730" evidence="1">
    <location>
        <begin position="82"/>
        <end position="273"/>
    </location>
</feature>
<dbReference type="Proteomes" id="UP000006729">
    <property type="component" value="Chromosome 1"/>
</dbReference>
<evidence type="ECO:0000313" key="3">
    <source>
        <dbReference type="Proteomes" id="UP000006729"/>
    </source>
</evidence>
<evidence type="ECO:0000313" key="2">
    <source>
        <dbReference type="EMBL" id="RQO85675.1"/>
    </source>
</evidence>
<dbReference type="SUPFAM" id="SSF48371">
    <property type="entry name" value="ARM repeat"/>
    <property type="match status" value="2"/>
</dbReference>
<proteinExistence type="predicted"/>
<feature type="domain" description="DUF3730" evidence="1">
    <location>
        <begin position="468"/>
        <end position="689"/>
    </location>
</feature>
<keyword evidence="3" id="KW-1185">Reference proteome</keyword>
<dbReference type="InterPro" id="IPR022542">
    <property type="entry name" value="FOCAD/RST1_DUF3730"/>
</dbReference>
<dbReference type="Pfam" id="PF12530">
    <property type="entry name" value="DUF3730"/>
    <property type="match status" value="2"/>
</dbReference>
<evidence type="ECO:0000259" key="1">
    <source>
        <dbReference type="Pfam" id="PF12530"/>
    </source>
</evidence>
<dbReference type="InterPro" id="IPR016024">
    <property type="entry name" value="ARM-type_fold"/>
</dbReference>
<dbReference type="PANTHER" id="PTHR16212">
    <property type="entry name" value="FOCADHESIN FAMILY MEMBER"/>
    <property type="match status" value="1"/>
</dbReference>
<dbReference type="InterPro" id="IPR045163">
    <property type="entry name" value="Focadhesin/RST1"/>
</dbReference>
<sequence>MDSYTPLLQKTRVPQPSLQKFAVISIFSKLRSAPSYLDPDSEPGREAISQCLRSASPSVVDQSVRELCRLLLDSRLDLSRTLLELQSALEGSDPKFVGLFVKALGFVVRVGFQRNHGSWRFSSIENHPFVMILSSRTEVQSELVQQVLLFFGQNRRSGMVEICEFLRPFLNFWILRVPFSNSSSSLFARQLISSMASFCCSFPDEAIPVLKLLIGCLKHASHKNSDELKNSYYFLESIVDAYTVVLRHLVGTGLLVTEAQLFGVELSDAILSLLTCHHRHAEYEVDRVKCATSEELLFTFPVINLLSSTSRSIKGEAAELLVTLEKVLVELSKAPKAGLAKEGGCPPISSLGSIAYRLLRCLWFQDQFLLPTSFLNFASSGKTDVKVMHQKPRHWASQLREYILSIVDRRKSSLSVSQSQERFTRELPPLLGAITGVLVMHRSFGDTAIDLLGAIGIVDPKQGVPLLLAILFYSNIFTSKDISYQNMLPKLLALLPSLASHSVMIPLIIQTILPMLQKDGKPVLYATGARLLCQTWAINDRAFGSLQAILLPKGLTEFKHERNILISLAASIRDICRKNPDRGVDLILSVSACIESQDHIIKALGFQSLAHLCEADVIDFYTAWDVIGKHAVDYTTDPALAQSICLLLRWGAMDAEAYSEASRNVLQILWGIGTAVHVSHALEWARARIFAFEALSQYEVTHIQIGIPDFKTVNTDLLLRETNLDVLTAMEGFQVKIITHEHVNRRRLVKEKKIAGSKIEKLLNVFPQVLVSGIKGSAGQLPGAALLCLSFTPKDVNSQCLSRVSVDFHAGYESALVEIAASLQLSRNIFTALLSLQSWKSFMRRWIRANISSLDAKAPSVSLDKTSKAATDILKRVMRLAEESIPSSAENIALAIGALCVVLAPSTHTVKSTASKFLLNWLFQNEHDHRQWSAAISLGLVSSCLHVTDHKQKFENITGLIKVLHGSKSILVKGACGLGLGFACQDLLTRFEAADNVDLDKEKYKAQEVDLLGKILRTLLLMTSQLSNASYDILESLPPFFSMGANDMEINLTSDQLLEKCDDLEEDPWGVAGLVLGLGISFSAIYRAGAHDAMLKIKDLIISWIPYVNSLVTNSSFSSEGREKALSVGSCLALPSVVAFCRRVEMINDNELDQLLKGYHELISELLSVKKSGTYHQSLMLASCIGAGSLIACILNEGVHPLEAEFVKGLLEMFRKCYCSSFPPIIHLGGMLGVVNAMGAGAGILVHAHHFSASIKTACEQKESSHILGPLLSSPFCEPHLTTLVQEIFLIAQNSDDLKMQQNAAWAVSFLRNGLWSKELLNAESNDQTDVVDSKTISHNFPEDNLVMKLTIWLMHLNNSGAGAIAHVGTVVTVLRCLSRAPRLPTVDWGLIIRRCMRYEAQVSEVLLPDSALKRGALREECVQFSIAHANQFDPLLTFLDELSDLTRFRTLELNLQSCLLFHLAGLIKVFSGSRLEKLLDDIAEYFCSDILYQGYSSDQKSSLRISCWVGLYQCLEEAVLSSVEYISNLEKCIEVLFHLLPASESAAFTGVDLPNAAEEWRVAVQCLAKAQGDWLLDFLQVPLGDLVQGGSQSNEVLKKILAKVKLVRMGSIPLTELGRLKAYMLNSKSKDIWNLHAEVVAALQYADGSVKRQWLVDAVEISCVSSYPSIALKFLGLLSGSCCKYGSLLTLDQLSVLSDLPVTLPSLVTEPSWEVVAESIVSTLWTSTERIYYLVTDKGPPDNTNSTQPIDGSEKDIASFLLHVMYHTCTCLKEYLPLEKQLRLANMLVT</sequence>